<sequence>MDMGGPPPPMGMGGPPPPMDMGGPPPPMGMGGPPPPMDMGGPPPPMDMGGPPPPPMDMGGPPPPMDMGGPPPPMGMGGPPPPMDMGGPLPPPPPPPPPGGPPMDAGMGMGGGMDPGMGMGGGGMPPMDPGMGAGTGMGSMPMDNGVGMNNMPMDNGMGMGSQGMPMDGPFDGARMGDTMGPMGLGNDDRLPQFPGPQDQYGHANAGFDSFPPGVQPAQGVYYDPDEPRPAPPRPGVPPTNMPYQPLGQMNAQNYAVPATAPATTAANAANHHKRKRQRVPANQKYTWLLPVLAVSTLGYAFDDIEKQYFRAKVRDKRENRAPFMAIFVGGGDKAAGDPNDHTPEHDGHRPGPNVSTHGLHNHHGPHTHGHGSHDPFPPAGHGHNEPGQDGPHRSHGKGGLFALFGKHNDNDFDAQGHHHPPFGPDGRSMGPGIPMEQMGADGNLPPGHQERHEGNGGLFDKMFGHNKHNQAETGPSMEPGTGHHDAGHHEAFGVPPHGGHADSLDPHEHPEKKGKGGLFAHARHDKDDPDHQHINDMDPLDPHEHGGKKGKGGLFAHSHHRNDKPDHGDPSQQHMNEMDAPGGPGHVPMGGPGVPDQADDHHRKGKGGGLFAQASTPPMQQHPDPGHHGPIRNPGDAVSGPPKKKGLFGMLFGWFGGKSKSKNGDANGIPMQNLSGQGPNHPHGWNSMHPGGNNQHGYPNGAPKPAKKSWFSSLFGGKGSGKDKHAAHSSANHLPRHGTGIFARAQTFSQHHEVHSAANIRGNGHTNGTSPKKPGLLARLFGGGKKKGSKSQSHHDIEMGNIPSQHVGGTHHGGHGGSHSASGTGSRGSSHHHTNHGTKHHARGIFAHASLATEWHDHFQTTNKHSKATGKAKDKHGKGKEKGKSKGKGPKHPDKLHFGGIATSNRGLGPMMDDGNGGRHGVGKKGKKEKRGWFDWLRAFWV</sequence>
<feature type="region of interest" description="Disordered" evidence="1">
    <location>
        <begin position="860"/>
        <end position="928"/>
    </location>
</feature>
<feature type="region of interest" description="Disordered" evidence="1">
    <location>
        <begin position="328"/>
        <end position="644"/>
    </location>
</feature>
<feature type="compositionally biased region" description="Gly residues" evidence="1">
    <location>
        <begin position="582"/>
        <end position="593"/>
    </location>
</feature>
<feature type="compositionally biased region" description="Basic residues" evidence="1">
    <location>
        <begin position="829"/>
        <end position="840"/>
    </location>
</feature>
<feature type="compositionally biased region" description="Basic residues" evidence="1">
    <location>
        <begin position="864"/>
        <end position="890"/>
    </location>
</feature>
<feature type="compositionally biased region" description="Basic residues" evidence="1">
    <location>
        <begin position="359"/>
        <end position="370"/>
    </location>
</feature>
<feature type="compositionally biased region" description="Basic and acidic residues" evidence="1">
    <location>
        <begin position="382"/>
        <end position="392"/>
    </location>
</feature>
<dbReference type="EMBL" id="JAZGSY010000610">
    <property type="protein sequence ID" value="KAL1835546.1"/>
    <property type="molecule type" value="Genomic_DNA"/>
</dbReference>
<organism evidence="2 3">
    <name type="scientific">Humicola insolens</name>
    <name type="common">Soft-rot fungus</name>
    <dbReference type="NCBI Taxonomy" id="85995"/>
    <lineage>
        <taxon>Eukaryota</taxon>
        <taxon>Fungi</taxon>
        <taxon>Dikarya</taxon>
        <taxon>Ascomycota</taxon>
        <taxon>Pezizomycotina</taxon>
        <taxon>Sordariomycetes</taxon>
        <taxon>Sordariomycetidae</taxon>
        <taxon>Sordariales</taxon>
        <taxon>Chaetomiaceae</taxon>
        <taxon>Mycothermus</taxon>
    </lineage>
</organism>
<feature type="compositionally biased region" description="Basic and acidic residues" evidence="1">
    <location>
        <begin position="481"/>
        <end position="491"/>
    </location>
</feature>
<evidence type="ECO:0000313" key="3">
    <source>
        <dbReference type="Proteomes" id="UP001583172"/>
    </source>
</evidence>
<feature type="compositionally biased region" description="Pro residues" evidence="1">
    <location>
        <begin position="1"/>
        <end position="101"/>
    </location>
</feature>
<feature type="compositionally biased region" description="Low complexity" evidence="1">
    <location>
        <begin position="818"/>
        <end position="828"/>
    </location>
</feature>
<protein>
    <submittedName>
        <fullName evidence="2">Uncharacterized protein</fullName>
    </submittedName>
</protein>
<feature type="compositionally biased region" description="Basic residues" evidence="1">
    <location>
        <begin position="548"/>
        <end position="562"/>
    </location>
</feature>
<name>A0ABR3V2B6_HUMIN</name>
<feature type="compositionally biased region" description="Basic and acidic residues" evidence="1">
    <location>
        <begin position="499"/>
        <end position="514"/>
    </location>
</feature>
<gene>
    <name evidence="2" type="ORF">VTJ49DRAFT_6496</name>
</gene>
<feature type="compositionally biased region" description="Basic and acidic residues" evidence="1">
    <location>
        <begin position="334"/>
        <end position="349"/>
    </location>
</feature>
<evidence type="ECO:0000256" key="1">
    <source>
        <dbReference type="SAM" id="MobiDB-lite"/>
    </source>
</evidence>
<feature type="compositionally biased region" description="Basic and acidic residues" evidence="1">
    <location>
        <begin position="406"/>
        <end position="416"/>
    </location>
</feature>
<dbReference type="Proteomes" id="UP001583172">
    <property type="component" value="Unassembled WGS sequence"/>
</dbReference>
<comment type="caution">
    <text evidence="2">The sequence shown here is derived from an EMBL/GenBank/DDBJ whole genome shotgun (WGS) entry which is preliminary data.</text>
</comment>
<evidence type="ECO:0000313" key="2">
    <source>
        <dbReference type="EMBL" id="KAL1835546.1"/>
    </source>
</evidence>
<accession>A0ABR3V2B6</accession>
<reference evidence="2 3" key="1">
    <citation type="journal article" date="2024" name="Commun. Biol.">
        <title>Comparative genomic analysis of thermophilic fungi reveals convergent evolutionary adaptations and gene losses.</title>
        <authorList>
            <person name="Steindorff A.S."/>
            <person name="Aguilar-Pontes M.V."/>
            <person name="Robinson A.J."/>
            <person name="Andreopoulos B."/>
            <person name="LaButti K."/>
            <person name="Kuo A."/>
            <person name="Mondo S."/>
            <person name="Riley R."/>
            <person name="Otillar R."/>
            <person name="Haridas S."/>
            <person name="Lipzen A."/>
            <person name="Grimwood J."/>
            <person name="Schmutz J."/>
            <person name="Clum A."/>
            <person name="Reid I.D."/>
            <person name="Moisan M.C."/>
            <person name="Butler G."/>
            <person name="Nguyen T.T.M."/>
            <person name="Dewar K."/>
            <person name="Conant G."/>
            <person name="Drula E."/>
            <person name="Henrissat B."/>
            <person name="Hansel C."/>
            <person name="Singer S."/>
            <person name="Hutchinson M.I."/>
            <person name="de Vries R.P."/>
            <person name="Natvig D.O."/>
            <person name="Powell A.J."/>
            <person name="Tsang A."/>
            <person name="Grigoriev I.V."/>
        </authorList>
    </citation>
    <scope>NUCLEOTIDE SEQUENCE [LARGE SCALE GENOMIC DNA]</scope>
    <source>
        <strain evidence="2 3">CBS 620.91</strain>
    </source>
</reference>
<feature type="compositionally biased region" description="Basic and acidic residues" evidence="1">
    <location>
        <begin position="522"/>
        <end position="547"/>
    </location>
</feature>
<feature type="region of interest" description="Disordered" evidence="1">
    <location>
        <begin position="1"/>
        <end position="110"/>
    </location>
</feature>
<keyword evidence="3" id="KW-1185">Reference proteome</keyword>
<feature type="region of interest" description="Disordered" evidence="1">
    <location>
        <begin position="663"/>
        <end position="736"/>
    </location>
</feature>
<feature type="region of interest" description="Disordered" evidence="1">
    <location>
        <begin position="749"/>
        <end position="840"/>
    </location>
</feature>
<proteinExistence type="predicted"/>